<keyword evidence="3" id="KW-1185">Reference proteome</keyword>
<keyword evidence="2" id="KW-0418">Kinase</keyword>
<keyword evidence="2" id="KW-0723">Serine/threonine-protein kinase</keyword>
<dbReference type="Proteomes" id="UP001601059">
    <property type="component" value="Unassembled WGS sequence"/>
</dbReference>
<dbReference type="RefSeq" id="WP_389362046.1">
    <property type="nucleotide sequence ID" value="NZ_JBIACK010000008.1"/>
</dbReference>
<dbReference type="PANTHER" id="PTHR44167:SF24">
    <property type="entry name" value="SERINE_THREONINE-PROTEIN KINASE CHK2"/>
    <property type="match status" value="1"/>
</dbReference>
<dbReference type="GO" id="GO:0004674">
    <property type="term" value="F:protein serine/threonine kinase activity"/>
    <property type="evidence" value="ECO:0007669"/>
    <property type="project" value="UniProtKB-KW"/>
</dbReference>
<protein>
    <submittedName>
        <fullName evidence="2">Serine/threonine protein kinase</fullName>
    </submittedName>
</protein>
<feature type="domain" description="Protein kinase" evidence="1">
    <location>
        <begin position="28"/>
        <end position="262"/>
    </location>
</feature>
<evidence type="ECO:0000259" key="1">
    <source>
        <dbReference type="PROSITE" id="PS50011"/>
    </source>
</evidence>
<accession>A0ABW6KD46</accession>
<reference evidence="2 3" key="1">
    <citation type="submission" date="2024-08" db="EMBL/GenBank/DDBJ databases">
        <title>Two novel Cytobacillus novel species.</title>
        <authorList>
            <person name="Liu G."/>
        </authorList>
    </citation>
    <scope>NUCLEOTIDE SEQUENCE [LARGE SCALE GENOMIC DNA]</scope>
    <source>
        <strain evidence="2 3">FJAT-54145</strain>
    </source>
</reference>
<keyword evidence="2" id="KW-0808">Transferase</keyword>
<evidence type="ECO:0000313" key="3">
    <source>
        <dbReference type="Proteomes" id="UP001601059"/>
    </source>
</evidence>
<organism evidence="2 3">
    <name type="scientific">Cytobacillus spartinae</name>
    <dbReference type="NCBI Taxonomy" id="3299023"/>
    <lineage>
        <taxon>Bacteria</taxon>
        <taxon>Bacillati</taxon>
        <taxon>Bacillota</taxon>
        <taxon>Bacilli</taxon>
        <taxon>Bacillales</taxon>
        <taxon>Bacillaceae</taxon>
        <taxon>Cytobacillus</taxon>
    </lineage>
</organism>
<dbReference type="PROSITE" id="PS50011">
    <property type="entry name" value="PROTEIN_KINASE_DOM"/>
    <property type="match status" value="1"/>
</dbReference>
<comment type="caution">
    <text evidence="2">The sequence shown here is derived from an EMBL/GenBank/DDBJ whole genome shotgun (WGS) entry which is preliminary data.</text>
</comment>
<dbReference type="EMBL" id="JBIACK010000008">
    <property type="protein sequence ID" value="MFE8702079.1"/>
    <property type="molecule type" value="Genomic_DNA"/>
</dbReference>
<sequence>MLLKGIVLAVSNIFERKHEVGHVIDGRYEVKEFLGMGSYGCSYLVFDQTSKLMKVLKILRFHKRIRNSGRKSFFREMELLKNLDHPHFPRFYEKGEYEGVPYFTMEYIKGKTFEQLIFEEGKTYTEIEAFKLGLQLLSLMESLHEVEIVHRDIRIPNVMFMDETIKLIDFGLARPLDEHNPQSDKNGLKEVSITTDYYSLGHFLLFLLYSQYEASEKAKEKSWEEELEISELSKKCIKRLLLSDIPYASATEIRKDFNKIIS</sequence>
<dbReference type="SMART" id="SM00219">
    <property type="entry name" value="TyrKc"/>
    <property type="match status" value="1"/>
</dbReference>
<dbReference type="SUPFAM" id="SSF56112">
    <property type="entry name" value="Protein kinase-like (PK-like)"/>
    <property type="match status" value="1"/>
</dbReference>
<dbReference type="PANTHER" id="PTHR44167">
    <property type="entry name" value="OVARIAN-SPECIFIC SERINE/THREONINE-PROTEIN KINASE LOK-RELATED"/>
    <property type="match status" value="1"/>
</dbReference>
<dbReference type="InterPro" id="IPR020635">
    <property type="entry name" value="Tyr_kinase_cat_dom"/>
</dbReference>
<dbReference type="InterPro" id="IPR000719">
    <property type="entry name" value="Prot_kinase_dom"/>
</dbReference>
<dbReference type="InterPro" id="IPR011009">
    <property type="entry name" value="Kinase-like_dom_sf"/>
</dbReference>
<name>A0ABW6KD46_9BACI</name>
<proteinExistence type="predicted"/>
<gene>
    <name evidence="2" type="ORF">ACFYKX_15890</name>
</gene>
<dbReference type="Pfam" id="PF00069">
    <property type="entry name" value="Pkinase"/>
    <property type="match status" value="1"/>
</dbReference>
<dbReference type="Gene3D" id="1.10.510.10">
    <property type="entry name" value="Transferase(Phosphotransferase) domain 1"/>
    <property type="match status" value="1"/>
</dbReference>
<evidence type="ECO:0000313" key="2">
    <source>
        <dbReference type="EMBL" id="MFE8702079.1"/>
    </source>
</evidence>